<feature type="transmembrane region" description="Helical" evidence="1">
    <location>
        <begin position="33"/>
        <end position="51"/>
    </location>
</feature>
<evidence type="ECO:0000256" key="1">
    <source>
        <dbReference type="SAM" id="Phobius"/>
    </source>
</evidence>
<evidence type="ECO:0000313" key="2">
    <source>
        <dbReference type="EMBL" id="CAJ63176.1"/>
    </source>
</evidence>
<dbReference type="AlphaFoldDB" id="Q0RH57"/>
<sequence>MIIASGMRWATVRAYGFVEFTVRGTDPDQHGRLTVLLGILAVVAGLLLAAGRREWGRMLATMTGLMVLLTAAVDLVQLYRGGPFVNSGLRTATTVGPGLWVIACCGFVVLVAGVVARFTRRPVAGGGEPRR</sequence>
<name>Q0RH57_FRAAA</name>
<feature type="transmembrane region" description="Helical" evidence="1">
    <location>
        <begin position="99"/>
        <end position="118"/>
    </location>
</feature>
<keyword evidence="1" id="KW-0812">Transmembrane</keyword>
<evidence type="ECO:0000313" key="3">
    <source>
        <dbReference type="Proteomes" id="UP000000657"/>
    </source>
</evidence>
<accession>Q0RH57</accession>
<dbReference type="HOGENOM" id="CLU_1924476_0_0_11"/>
<dbReference type="EMBL" id="CT573213">
    <property type="protein sequence ID" value="CAJ63176.1"/>
    <property type="molecule type" value="Genomic_DNA"/>
</dbReference>
<keyword evidence="3" id="KW-1185">Reference proteome</keyword>
<keyword evidence="1" id="KW-1133">Transmembrane helix</keyword>
<organism evidence="2 3">
    <name type="scientific">Frankia alni (strain DSM 45986 / CECT 9034 / ACN14a)</name>
    <dbReference type="NCBI Taxonomy" id="326424"/>
    <lineage>
        <taxon>Bacteria</taxon>
        <taxon>Bacillati</taxon>
        <taxon>Actinomycetota</taxon>
        <taxon>Actinomycetes</taxon>
        <taxon>Frankiales</taxon>
        <taxon>Frankiaceae</taxon>
        <taxon>Frankia</taxon>
    </lineage>
</organism>
<dbReference type="KEGG" id="fal:FRAAL4534"/>
<dbReference type="Proteomes" id="UP000000657">
    <property type="component" value="Chromosome"/>
</dbReference>
<proteinExistence type="predicted"/>
<gene>
    <name evidence="2" type="ordered locus">FRAAL4534</name>
</gene>
<protein>
    <submittedName>
        <fullName evidence="2">Uncharacterized protein</fullName>
    </submittedName>
</protein>
<feature type="transmembrane region" description="Helical" evidence="1">
    <location>
        <begin position="58"/>
        <end position="79"/>
    </location>
</feature>
<reference evidence="2 3" key="1">
    <citation type="journal article" date="2007" name="Genome Res.">
        <title>Genome characteristics of facultatively symbiotic Frankia sp. strains reflect host range and host plant biogeography.</title>
        <authorList>
            <person name="Normand P."/>
            <person name="Lapierre P."/>
            <person name="Tisa L.S."/>
            <person name="Gogarten J.P."/>
            <person name="Alloisio N."/>
            <person name="Bagnarol E."/>
            <person name="Bassi C.A."/>
            <person name="Berry A.M."/>
            <person name="Bickhart D.M."/>
            <person name="Choisne N."/>
            <person name="Couloux A."/>
            <person name="Cournoyer B."/>
            <person name="Cruveiller S."/>
            <person name="Daubin V."/>
            <person name="Demange N."/>
            <person name="Francino M.P."/>
            <person name="Goltsman E."/>
            <person name="Huang Y."/>
            <person name="Kopp O.R."/>
            <person name="Labarre L."/>
            <person name="Lapidus A."/>
            <person name="Lavire C."/>
            <person name="Marechal J."/>
            <person name="Martinez M."/>
            <person name="Mastronunzio J.E."/>
            <person name="Mullin B.C."/>
            <person name="Niemann J."/>
            <person name="Pujic P."/>
            <person name="Rawnsley T."/>
            <person name="Rouy Z."/>
            <person name="Schenowitz C."/>
            <person name="Sellstedt A."/>
            <person name="Tavares F."/>
            <person name="Tomkins J.P."/>
            <person name="Vallenet D."/>
            <person name="Valverde C."/>
            <person name="Wall L.G."/>
            <person name="Wang Y."/>
            <person name="Medigue C."/>
            <person name="Benson D.R."/>
        </authorList>
    </citation>
    <scope>NUCLEOTIDE SEQUENCE [LARGE SCALE GENOMIC DNA]</scope>
    <source>
        <strain evidence="3">DSM 45986 / CECT 9034 / ACN14a</strain>
    </source>
</reference>
<keyword evidence="1" id="KW-0472">Membrane</keyword>